<dbReference type="PANTHER" id="PTHR36302:SF1">
    <property type="entry name" value="COPPER CHAPERONE PCU(A)C"/>
    <property type="match status" value="1"/>
</dbReference>
<gene>
    <name evidence="3" type="ORF">E4U03_01490</name>
</gene>
<comment type="caution">
    <text evidence="3">The sequence shown here is derived from an EMBL/GenBank/DDBJ whole genome shotgun (WGS) entry which is preliminary data.</text>
</comment>
<dbReference type="OrthoDB" id="9796962at2"/>
<dbReference type="PANTHER" id="PTHR36302">
    <property type="entry name" value="BLR7088 PROTEIN"/>
    <property type="match status" value="1"/>
</dbReference>
<evidence type="ECO:0000256" key="2">
    <source>
        <dbReference type="SAM" id="SignalP"/>
    </source>
</evidence>
<dbReference type="AlphaFoldDB" id="A0A4Y9F7Z2"/>
<reference evidence="3 4" key="1">
    <citation type="submission" date="2019-03" db="EMBL/GenBank/DDBJ databases">
        <title>Diversity of the mouse oral microbiome.</title>
        <authorList>
            <person name="Joseph S."/>
            <person name="Aduse-Opoku J."/>
            <person name="Curtis M."/>
            <person name="Wade W."/>
            <person name="Hashim A."/>
        </authorList>
    </citation>
    <scope>NUCLEOTIDE SEQUENCE [LARGE SCALE GENOMIC DNA]</scope>
    <source>
        <strain evidence="4">irhom_31</strain>
    </source>
</reference>
<feature type="signal peptide" evidence="2">
    <location>
        <begin position="1"/>
        <end position="26"/>
    </location>
</feature>
<dbReference type="InterPro" id="IPR058248">
    <property type="entry name" value="Lxx211020-like"/>
</dbReference>
<dbReference type="EMBL" id="SPQC01000003">
    <property type="protein sequence ID" value="TFU24037.1"/>
    <property type="molecule type" value="Genomic_DNA"/>
</dbReference>
<dbReference type="RefSeq" id="WP_135011228.1">
    <property type="nucleotide sequence ID" value="NZ_JADGLK010000003.1"/>
</dbReference>
<feature type="compositionally biased region" description="Basic and acidic residues" evidence="1">
    <location>
        <begin position="194"/>
        <end position="205"/>
    </location>
</feature>
<evidence type="ECO:0000313" key="3">
    <source>
        <dbReference type="EMBL" id="TFU24037.1"/>
    </source>
</evidence>
<organism evidence="3 4">
    <name type="scientific">Rothia nasimurium</name>
    <dbReference type="NCBI Taxonomy" id="85336"/>
    <lineage>
        <taxon>Bacteria</taxon>
        <taxon>Bacillati</taxon>
        <taxon>Actinomycetota</taxon>
        <taxon>Actinomycetes</taxon>
        <taxon>Micrococcales</taxon>
        <taxon>Micrococcaceae</taxon>
        <taxon>Rothia</taxon>
    </lineage>
</organism>
<accession>A0A4Y9F7Z2</accession>
<feature type="region of interest" description="Disordered" evidence="1">
    <location>
        <begin position="178"/>
        <end position="218"/>
    </location>
</feature>
<evidence type="ECO:0000256" key="1">
    <source>
        <dbReference type="SAM" id="MobiDB-lite"/>
    </source>
</evidence>
<sequence length="218" mass="21526">MSSQKFLPALTLPAIALLVLTGCSSADTSATSTASASTGATASASASEGSAPLTVEEAWIKANSGDMTAAFATLTNTGDTPITIEGASNATASMVELHTTVIDPTSGTSTMKAVEGGFTIEPGATLELAPGGDHIMLMGMNCALAAGTSDVLTLQTSAGEVSFEATVRDYAGAQEEYAPGDAASTAADAAASESTDHSMHSDHASASESAAAVLPQCN</sequence>
<dbReference type="SUPFAM" id="SSF110087">
    <property type="entry name" value="DR1885-like metal-binding protein"/>
    <property type="match status" value="1"/>
</dbReference>
<dbReference type="Pfam" id="PF04314">
    <property type="entry name" value="PCuAC"/>
    <property type="match status" value="1"/>
</dbReference>
<dbReference type="PROSITE" id="PS51257">
    <property type="entry name" value="PROKAR_LIPOPROTEIN"/>
    <property type="match status" value="1"/>
</dbReference>
<evidence type="ECO:0000313" key="4">
    <source>
        <dbReference type="Proteomes" id="UP000297951"/>
    </source>
</evidence>
<name>A0A4Y9F7Z2_9MICC</name>
<feature type="chain" id="PRO_5039511301" evidence="2">
    <location>
        <begin position="27"/>
        <end position="218"/>
    </location>
</feature>
<dbReference type="InterPro" id="IPR007410">
    <property type="entry name" value="LpqE-like"/>
</dbReference>
<keyword evidence="2" id="KW-0732">Signal</keyword>
<dbReference type="Proteomes" id="UP000297951">
    <property type="component" value="Unassembled WGS sequence"/>
</dbReference>
<protein>
    <submittedName>
        <fullName evidence="3">Copper chaperone PCu(A)C</fullName>
    </submittedName>
</protein>
<dbReference type="InterPro" id="IPR036182">
    <property type="entry name" value="PCuAC_sf"/>
</dbReference>
<proteinExistence type="predicted"/>
<feature type="compositionally biased region" description="Low complexity" evidence="1">
    <location>
        <begin position="181"/>
        <end position="193"/>
    </location>
</feature>
<dbReference type="Gene3D" id="2.60.40.1890">
    <property type="entry name" value="PCu(A)C copper chaperone"/>
    <property type="match status" value="1"/>
</dbReference>